<dbReference type="SUPFAM" id="SSF69279">
    <property type="entry name" value="Phage tail proteins"/>
    <property type="match status" value="1"/>
</dbReference>
<proteinExistence type="predicted"/>
<dbReference type="RefSeq" id="WP_278318033.1">
    <property type="nucleotide sequence ID" value="NZ_CP121464.1"/>
</dbReference>
<dbReference type="Proteomes" id="UP001219584">
    <property type="component" value="Chromosome"/>
</dbReference>
<sequence>MSEHIPAFKVSIEDKDLTAIVSPRLINLTLTLCRGDESDQLDISLDDSDGKLAMPPRGAQIALALGWQATGLVDMGKFTVDEVEHSGAPDTITLRARSANLIDTFKQQQEHSFHKTTLGAIIEAIAFRNELASGVSARLRDTAVEHIDQTHESDAAFLRRLGRKYDAVATVKNDTLLFIPINQSRTASGKALPVIPITRSLGDGHRYHSAESDAYTGVRAFWHDERYARRRSVVAGVPGNSKRLRTTFANETDARAAAVAEWQRILRGLATFEMSLALGNPAVFPQSPVTVKGFKPEIDATEWLSVKVTHSLGGNGFTTRVEFETKTEAVEAEREEENDPDEGITGVVARWKDVAAKKKKAGQEQAGTTGTLKTLEHIYKSKQAAKRAALHAWKHIEEVREIILENSEKPRVPKQAGVVNSNGGSAI</sequence>
<reference evidence="1 2" key="1">
    <citation type="submission" date="2023-04" db="EMBL/GenBank/DDBJ databases">
        <title>Nanopore sequencing of Janthinobacterium from water.</title>
        <authorList>
            <person name="Ciuchcinski K."/>
            <person name="Rokowska A."/>
            <person name="Dziewit L."/>
        </authorList>
    </citation>
    <scope>NUCLEOTIDE SEQUENCE [LARGE SCALE GENOMIC DNA]</scope>
    <source>
        <strain evidence="1 2">DEMB2</strain>
    </source>
</reference>
<dbReference type="EMBL" id="CP121464">
    <property type="protein sequence ID" value="WFR81081.1"/>
    <property type="molecule type" value="Genomic_DNA"/>
</dbReference>
<gene>
    <name evidence="1" type="ORF">P9875_07910</name>
</gene>
<accession>A0ABY8I9M3</accession>
<protein>
    <submittedName>
        <fullName evidence="1">Phage late control D family protein</fullName>
    </submittedName>
</protein>
<evidence type="ECO:0000313" key="1">
    <source>
        <dbReference type="EMBL" id="WFR81081.1"/>
    </source>
</evidence>
<name>A0ABY8I9M3_9BURK</name>
<organism evidence="1 2">
    <name type="scientific">Janthinobacterium rivuli</name>
    <dbReference type="NCBI Taxonomy" id="2751478"/>
    <lineage>
        <taxon>Bacteria</taxon>
        <taxon>Pseudomonadati</taxon>
        <taxon>Pseudomonadota</taxon>
        <taxon>Betaproteobacteria</taxon>
        <taxon>Burkholderiales</taxon>
        <taxon>Oxalobacteraceae</taxon>
        <taxon>Janthinobacterium</taxon>
    </lineage>
</organism>
<evidence type="ECO:0000313" key="2">
    <source>
        <dbReference type="Proteomes" id="UP001219584"/>
    </source>
</evidence>
<dbReference type="PANTHER" id="PTHR35862">
    <property type="entry name" value="FELS-2 PROPHAGE PROTEIN"/>
    <property type="match status" value="1"/>
</dbReference>
<dbReference type="Pfam" id="PF05954">
    <property type="entry name" value="Phage_GPD"/>
    <property type="match status" value="1"/>
</dbReference>
<dbReference type="InterPro" id="IPR052726">
    <property type="entry name" value="Phage_Baseplate_Hub"/>
</dbReference>
<keyword evidence="2" id="KW-1185">Reference proteome</keyword>
<dbReference type="PANTHER" id="PTHR35862:SF3">
    <property type="entry name" value="FELS-2 PROPHAGE PROTEIN"/>
    <property type="match status" value="1"/>
</dbReference>